<evidence type="ECO:0000256" key="2">
    <source>
        <dbReference type="ARBA" id="ARBA00022438"/>
    </source>
</evidence>
<dbReference type="EC" id="3.4.14.-" evidence="7"/>
<dbReference type="Proteomes" id="UP000886722">
    <property type="component" value="Unassembled WGS sequence"/>
</dbReference>
<comment type="similarity">
    <text evidence="1 7">Belongs to the peptidase S46 family.</text>
</comment>
<name>A0A9D1KCF3_9BACT</name>
<evidence type="ECO:0000313" key="10">
    <source>
        <dbReference type="Proteomes" id="UP000886722"/>
    </source>
</evidence>
<keyword evidence="3 7" id="KW-0645">Protease</keyword>
<dbReference type="GO" id="GO:0043171">
    <property type="term" value="P:peptide catabolic process"/>
    <property type="evidence" value="ECO:0007669"/>
    <property type="project" value="UniProtKB-UniRule"/>
</dbReference>
<feature type="signal peptide" evidence="7">
    <location>
        <begin position="1"/>
        <end position="23"/>
    </location>
</feature>
<reference evidence="9" key="2">
    <citation type="journal article" date="2021" name="PeerJ">
        <title>Extensive microbial diversity within the chicken gut microbiome revealed by metagenomics and culture.</title>
        <authorList>
            <person name="Gilroy R."/>
            <person name="Ravi A."/>
            <person name="Getino M."/>
            <person name="Pursley I."/>
            <person name="Horton D.L."/>
            <person name="Alikhan N.F."/>
            <person name="Baker D."/>
            <person name="Gharbi K."/>
            <person name="Hall N."/>
            <person name="Watson M."/>
            <person name="Adriaenssens E.M."/>
            <person name="Foster-Nyarko E."/>
            <person name="Jarju S."/>
            <person name="Secka A."/>
            <person name="Antonio M."/>
            <person name="Oren A."/>
            <person name="Chaudhuri R.R."/>
            <person name="La Ragione R."/>
            <person name="Hildebrand F."/>
            <person name="Pallen M.J."/>
        </authorList>
    </citation>
    <scope>NUCLEOTIDE SEQUENCE</scope>
    <source>
        <strain evidence="9">21143</strain>
    </source>
</reference>
<dbReference type="InterPro" id="IPR019500">
    <property type="entry name" value="Pep_S46"/>
</dbReference>
<comment type="function">
    <text evidence="7">Catalyzes the removal of dipeptides from the N-terminus of oligopeptides.</text>
</comment>
<keyword evidence="2 7" id="KW-0031">Aminopeptidase</keyword>
<dbReference type="GO" id="GO:0070009">
    <property type="term" value="F:serine-type aminopeptidase activity"/>
    <property type="evidence" value="ECO:0007669"/>
    <property type="project" value="UniProtKB-UniRule"/>
</dbReference>
<dbReference type="Gene3D" id="2.40.10.10">
    <property type="entry name" value="Trypsin-like serine proteases"/>
    <property type="match status" value="1"/>
</dbReference>
<proteinExistence type="inferred from homology"/>
<dbReference type="PANTHER" id="PTHR38469">
    <property type="entry name" value="PERIPLASMIC PEPTIDASE SUBFAMILY S1B"/>
    <property type="match status" value="1"/>
</dbReference>
<keyword evidence="5 7" id="KW-0378">Hydrolase</keyword>
<keyword evidence="8" id="KW-0175">Coiled coil</keyword>
<dbReference type="Pfam" id="PF10459">
    <property type="entry name" value="Peptidase_S46"/>
    <property type="match status" value="1"/>
</dbReference>
<organism evidence="9 10">
    <name type="scientific">Candidatus Caccoplasma intestinavium</name>
    <dbReference type="NCBI Taxonomy" id="2840716"/>
    <lineage>
        <taxon>Bacteria</taxon>
        <taxon>Pseudomonadati</taxon>
        <taxon>Bacteroidota</taxon>
        <taxon>Bacteroidia</taxon>
        <taxon>Bacteroidales</taxon>
        <taxon>Bacteroidaceae</taxon>
        <taxon>Bacteroidaceae incertae sedis</taxon>
        <taxon>Candidatus Caccoplasma</taxon>
    </lineage>
</organism>
<evidence type="ECO:0000256" key="8">
    <source>
        <dbReference type="SAM" id="Coils"/>
    </source>
</evidence>
<dbReference type="PANTHER" id="PTHR38469:SF1">
    <property type="entry name" value="PERIPLASMIC PEPTIDASE SUBFAMILY S1B"/>
    <property type="match status" value="1"/>
</dbReference>
<evidence type="ECO:0000256" key="4">
    <source>
        <dbReference type="ARBA" id="ARBA00022729"/>
    </source>
</evidence>
<dbReference type="AlphaFoldDB" id="A0A9D1KCF3"/>
<evidence type="ECO:0000256" key="5">
    <source>
        <dbReference type="ARBA" id="ARBA00022801"/>
    </source>
</evidence>
<comment type="caution">
    <text evidence="9">The sequence shown here is derived from an EMBL/GenBank/DDBJ whole genome shotgun (WGS) entry which is preliminary data.</text>
</comment>
<evidence type="ECO:0000256" key="7">
    <source>
        <dbReference type="RuleBase" id="RU366067"/>
    </source>
</evidence>
<evidence type="ECO:0000256" key="3">
    <source>
        <dbReference type="ARBA" id="ARBA00022670"/>
    </source>
</evidence>
<dbReference type="SUPFAM" id="SSF50494">
    <property type="entry name" value="Trypsin-like serine proteases"/>
    <property type="match status" value="1"/>
</dbReference>
<keyword evidence="4 7" id="KW-0732">Signal</keyword>
<dbReference type="InterPro" id="IPR043504">
    <property type="entry name" value="Peptidase_S1_PA_chymotrypsin"/>
</dbReference>
<gene>
    <name evidence="9" type="ORF">IAD06_00605</name>
</gene>
<accession>A0A9D1KCF3</accession>
<evidence type="ECO:0000313" key="9">
    <source>
        <dbReference type="EMBL" id="HIT38529.1"/>
    </source>
</evidence>
<protein>
    <recommendedName>
        <fullName evidence="7">Dipeptidyl-peptidase</fullName>
        <ecNumber evidence="7">3.4.14.-</ecNumber>
    </recommendedName>
</protein>
<dbReference type="InterPro" id="IPR009003">
    <property type="entry name" value="Peptidase_S1_PA"/>
</dbReference>
<evidence type="ECO:0000256" key="6">
    <source>
        <dbReference type="ARBA" id="ARBA00022825"/>
    </source>
</evidence>
<dbReference type="GO" id="GO:0008239">
    <property type="term" value="F:dipeptidyl-peptidase activity"/>
    <property type="evidence" value="ECO:0007669"/>
    <property type="project" value="UniProtKB-UniRule"/>
</dbReference>
<dbReference type="GO" id="GO:0006508">
    <property type="term" value="P:proteolysis"/>
    <property type="evidence" value="ECO:0007669"/>
    <property type="project" value="UniProtKB-KW"/>
</dbReference>
<sequence length="722" mass="83136">MKKIRFLICVLASIAMSFPVAHADEGMWLLPLLKQQNIEQMKGLGLEICAEDIYHPDSVSLKDAVVIFGGGCTGEVISPHGLILTNHHCGYDYIQAHSTVDNDLLTNGFWAKSRQEELPNPGLTVTFIDKIEEVTGYVEEELKKDTSKIEMKYLNAKFLNSLAEKRVGEEFLKNNPGTTVIIKPFYGGNRYYMFTQKVYPDVRMVGAPPSSIGKFGADTDNWKWPRHTGDFSIFRVYADSLGNPAPYDTSNVPLRPKKYFDLSIRGVRENDFVMLMGFPGRTNHFYTPIEVQERKNIENQIRINVRDLRQRLLLNAMLADPKVRIQYAGKYASSTNSYKSSKGMNTMIERQSTEYLKERQMNELLNWGWDNDIQEYREAVDIIAHEVKKRATLKIRMQYLLEALWIGTEFSRVPTNFDALKKGLNGNDSTRKAALEDFDRLYYKFYNRDYAPEVDRRIAKAMLKMYADSIAPEHYPAFFKTIDKKHKGNIGKYVDHLFESSLFADPQKYEKWKKRPNIKALEKDGMVQYARSVKEEAQRINQALSSIENEITNAQKHYIAGQLMLHDDKPNYPDANFTIRLTYGQVKSYSPSNAVTYNFETTLDGVMEKENPTNWEFVVDKKLKDLYQRKDFGFYINESGKMPVNFIANTHTTGGNSGSPVLNARGELVGINFDRNWEGITGDIQYQGNYQRSIITDIRYILFIIDKYAEADYLLDEMIIKP</sequence>
<evidence type="ECO:0000256" key="1">
    <source>
        <dbReference type="ARBA" id="ARBA00010491"/>
    </source>
</evidence>
<feature type="chain" id="PRO_5039759114" description="Dipeptidyl-peptidase" evidence="7">
    <location>
        <begin position="24"/>
        <end position="722"/>
    </location>
</feature>
<dbReference type="EMBL" id="DVKT01000003">
    <property type="protein sequence ID" value="HIT38529.1"/>
    <property type="molecule type" value="Genomic_DNA"/>
</dbReference>
<reference evidence="9" key="1">
    <citation type="submission" date="2020-10" db="EMBL/GenBank/DDBJ databases">
        <authorList>
            <person name="Gilroy R."/>
        </authorList>
    </citation>
    <scope>NUCLEOTIDE SEQUENCE</scope>
    <source>
        <strain evidence="9">21143</strain>
    </source>
</reference>
<keyword evidence="6 7" id="KW-0720">Serine protease</keyword>
<feature type="coiled-coil region" evidence="8">
    <location>
        <begin position="530"/>
        <end position="557"/>
    </location>
</feature>